<dbReference type="PANTHER" id="PTHR30565:SF9">
    <property type="entry name" value="PROTEIN YCIF"/>
    <property type="match status" value="1"/>
</dbReference>
<dbReference type="SUPFAM" id="SSF47240">
    <property type="entry name" value="Ferritin-like"/>
    <property type="match status" value="1"/>
</dbReference>
<keyword evidence="2" id="KW-1185">Reference proteome</keyword>
<evidence type="ECO:0000313" key="2">
    <source>
        <dbReference type="Proteomes" id="UP000295210"/>
    </source>
</evidence>
<dbReference type="Gene3D" id="1.20.1260.10">
    <property type="match status" value="1"/>
</dbReference>
<dbReference type="PANTHER" id="PTHR30565">
    <property type="entry name" value="PROTEIN YCIF"/>
    <property type="match status" value="1"/>
</dbReference>
<proteinExistence type="predicted"/>
<sequence length="169" mass="18657">MALFAGNIDDLRSLYTTQLKYMLSMEEQITKALPKMADAATDMQLKKALETHLRETEEHVRRVQQILKDQTGDADDKKCAVTAALISSGETTIKAANDDAVRDAGIIAAAQKVEHFEMASYGSARDWAKLLGETQAATLLQKTLDEEKHADEILTKVSHERNPEATRAA</sequence>
<comment type="caution">
    <text evidence="1">The sequence shown here is derived from an EMBL/GenBank/DDBJ whole genome shotgun (WGS) entry which is preliminary data.</text>
</comment>
<reference evidence="1 2" key="1">
    <citation type="submission" date="2019-03" db="EMBL/GenBank/DDBJ databases">
        <title>Genomic Encyclopedia of Type Strains, Phase IV (KMG-IV): sequencing the most valuable type-strain genomes for metagenomic binning, comparative biology and taxonomic classification.</title>
        <authorList>
            <person name="Goeker M."/>
        </authorList>
    </citation>
    <scope>NUCLEOTIDE SEQUENCE [LARGE SCALE GENOMIC DNA]</scope>
    <source>
        <strain evidence="1 2">DSM 103428</strain>
    </source>
</reference>
<dbReference type="InterPro" id="IPR009078">
    <property type="entry name" value="Ferritin-like_SF"/>
</dbReference>
<dbReference type="InterPro" id="IPR012347">
    <property type="entry name" value="Ferritin-like"/>
</dbReference>
<evidence type="ECO:0000313" key="1">
    <source>
        <dbReference type="EMBL" id="TCK70859.1"/>
    </source>
</evidence>
<dbReference type="InterPro" id="IPR010287">
    <property type="entry name" value="DUF892_YciF-like"/>
</dbReference>
<dbReference type="AlphaFoldDB" id="A0A4R1L3T3"/>
<gene>
    <name evidence="1" type="ORF">C7378_3248</name>
</gene>
<dbReference type="Proteomes" id="UP000295210">
    <property type="component" value="Unassembled WGS sequence"/>
</dbReference>
<dbReference type="EMBL" id="SMGK01000006">
    <property type="protein sequence ID" value="TCK70859.1"/>
    <property type="molecule type" value="Genomic_DNA"/>
</dbReference>
<name>A0A4R1L3T3_9BACT</name>
<protein>
    <submittedName>
        <fullName evidence="1">Ferritin-like metal-binding protein YciE</fullName>
    </submittedName>
</protein>
<dbReference type="InterPro" id="IPR047114">
    <property type="entry name" value="YciF"/>
</dbReference>
<dbReference type="RefSeq" id="WP_131998946.1">
    <property type="nucleotide sequence ID" value="NZ_SMGK01000006.1"/>
</dbReference>
<accession>A0A4R1L3T3</accession>
<dbReference type="OrthoDB" id="9795056at2"/>
<dbReference type="Pfam" id="PF05974">
    <property type="entry name" value="DUF892"/>
    <property type="match status" value="1"/>
</dbReference>
<organism evidence="1 2">
    <name type="scientific">Acidipila rosea</name>
    <dbReference type="NCBI Taxonomy" id="768535"/>
    <lineage>
        <taxon>Bacteria</taxon>
        <taxon>Pseudomonadati</taxon>
        <taxon>Acidobacteriota</taxon>
        <taxon>Terriglobia</taxon>
        <taxon>Terriglobales</taxon>
        <taxon>Acidobacteriaceae</taxon>
        <taxon>Acidipila</taxon>
    </lineage>
</organism>